<feature type="transmembrane region" description="Helical" evidence="7">
    <location>
        <begin position="200"/>
        <end position="222"/>
    </location>
</feature>
<keyword evidence="2" id="KW-1003">Cell membrane</keyword>
<dbReference type="AlphaFoldDB" id="A0A7K1KSF0"/>
<feature type="transmembrane region" description="Helical" evidence="7">
    <location>
        <begin position="129"/>
        <end position="147"/>
    </location>
</feature>
<evidence type="ECO:0000259" key="8">
    <source>
        <dbReference type="PROSITE" id="PS50850"/>
    </source>
</evidence>
<evidence type="ECO:0000256" key="4">
    <source>
        <dbReference type="ARBA" id="ARBA00022989"/>
    </source>
</evidence>
<feature type="transmembrane region" description="Helical" evidence="7">
    <location>
        <begin position="69"/>
        <end position="89"/>
    </location>
</feature>
<reference evidence="9 10" key="1">
    <citation type="submission" date="2019-11" db="EMBL/GenBank/DDBJ databases">
        <authorList>
            <person name="Cao P."/>
        </authorList>
    </citation>
    <scope>NUCLEOTIDE SEQUENCE [LARGE SCALE GENOMIC DNA]</scope>
    <source>
        <strain evidence="9 10">NEAU-AAG5</strain>
    </source>
</reference>
<feature type="transmembrane region" description="Helical" evidence="7">
    <location>
        <begin position="267"/>
        <end position="285"/>
    </location>
</feature>
<keyword evidence="10" id="KW-1185">Reference proteome</keyword>
<feature type="transmembrane region" description="Helical" evidence="7">
    <location>
        <begin position="326"/>
        <end position="346"/>
    </location>
</feature>
<dbReference type="CDD" id="cd17324">
    <property type="entry name" value="MFS_NepI_like"/>
    <property type="match status" value="1"/>
</dbReference>
<sequence length="398" mass="40018">MWLGVLTVSLGIFSMITAEQLPVGLLPSMSEQLGVAVGTAGLTVTVPGVVAAFSSIGLPLAVGRLDRRALLAVLLAVMAVASTVSALATNFGVLLASRLLVGVTIGGFWAIAGSLAVRLVPGPSVPRALVLIFGGVGAAAVLGVPVGTMIGELLGWRGAFWSLTGLSLAVLAAALVLLPPLPAAEPVRLRALRAQTRNPVLMAGIAATALLIAGHYGAYIFVSPALRDVAGVGAAAVGPLLLGYGILGMIGNAAAGSRASRAPGRTLASIVVVLAAALVLFPLLGTTPWTGAALLLLWGLAYGAAPVALQTWILGAAPDEAEAATAIYCFVFNLAIALGALASGLVVDATGVRSVFWIAAALVLLVLLTVRRAPATRPSADSRSPVVEAPAQERTARQ</sequence>
<accession>A0A7K1KSF0</accession>
<evidence type="ECO:0000313" key="9">
    <source>
        <dbReference type="EMBL" id="MUN35073.1"/>
    </source>
</evidence>
<dbReference type="GO" id="GO:0022857">
    <property type="term" value="F:transmembrane transporter activity"/>
    <property type="evidence" value="ECO:0007669"/>
    <property type="project" value="InterPro"/>
</dbReference>
<dbReference type="InterPro" id="IPR011701">
    <property type="entry name" value="MFS"/>
</dbReference>
<evidence type="ECO:0000256" key="7">
    <source>
        <dbReference type="SAM" id="Phobius"/>
    </source>
</evidence>
<dbReference type="Pfam" id="PF07690">
    <property type="entry name" value="MFS_1"/>
    <property type="match status" value="1"/>
</dbReference>
<dbReference type="InterPro" id="IPR036259">
    <property type="entry name" value="MFS_trans_sf"/>
</dbReference>
<dbReference type="PANTHER" id="PTHR43124:SF3">
    <property type="entry name" value="CHLORAMPHENICOL EFFLUX PUMP RV0191"/>
    <property type="match status" value="1"/>
</dbReference>
<feature type="transmembrane region" description="Helical" evidence="7">
    <location>
        <begin position="159"/>
        <end position="179"/>
    </location>
</feature>
<evidence type="ECO:0000256" key="2">
    <source>
        <dbReference type="ARBA" id="ARBA00022475"/>
    </source>
</evidence>
<keyword evidence="5 7" id="KW-0472">Membrane</keyword>
<evidence type="ECO:0000256" key="6">
    <source>
        <dbReference type="SAM" id="MobiDB-lite"/>
    </source>
</evidence>
<keyword evidence="3 7" id="KW-0812">Transmembrane</keyword>
<proteinExistence type="predicted"/>
<dbReference type="EMBL" id="WOFH01000001">
    <property type="protein sequence ID" value="MUN35073.1"/>
    <property type="molecule type" value="Genomic_DNA"/>
</dbReference>
<feature type="transmembrane region" description="Helical" evidence="7">
    <location>
        <begin position="42"/>
        <end position="62"/>
    </location>
</feature>
<feature type="region of interest" description="Disordered" evidence="6">
    <location>
        <begin position="377"/>
        <end position="398"/>
    </location>
</feature>
<evidence type="ECO:0000256" key="1">
    <source>
        <dbReference type="ARBA" id="ARBA00004651"/>
    </source>
</evidence>
<dbReference type="InterPro" id="IPR050189">
    <property type="entry name" value="MFS_Efflux_Transporters"/>
</dbReference>
<comment type="caution">
    <text evidence="9">The sequence shown here is derived from an EMBL/GenBank/DDBJ whole genome shotgun (WGS) entry which is preliminary data.</text>
</comment>
<feature type="transmembrane region" description="Helical" evidence="7">
    <location>
        <begin position="234"/>
        <end position="255"/>
    </location>
</feature>
<name>A0A7K1KSF0_9ACTN</name>
<organism evidence="9 10">
    <name type="scientific">Actinomadura litoris</name>
    <dbReference type="NCBI Taxonomy" id="2678616"/>
    <lineage>
        <taxon>Bacteria</taxon>
        <taxon>Bacillati</taxon>
        <taxon>Actinomycetota</taxon>
        <taxon>Actinomycetes</taxon>
        <taxon>Streptosporangiales</taxon>
        <taxon>Thermomonosporaceae</taxon>
        <taxon>Actinomadura</taxon>
    </lineage>
</organism>
<gene>
    <name evidence="9" type="ORF">GNZ18_00430</name>
</gene>
<dbReference type="SUPFAM" id="SSF103473">
    <property type="entry name" value="MFS general substrate transporter"/>
    <property type="match status" value="1"/>
</dbReference>
<feature type="transmembrane region" description="Helical" evidence="7">
    <location>
        <begin position="95"/>
        <end position="117"/>
    </location>
</feature>
<comment type="subcellular location">
    <subcellularLocation>
        <location evidence="1">Cell membrane</location>
        <topology evidence="1">Multi-pass membrane protein</topology>
    </subcellularLocation>
</comment>
<evidence type="ECO:0000256" key="5">
    <source>
        <dbReference type="ARBA" id="ARBA00023136"/>
    </source>
</evidence>
<dbReference type="Gene3D" id="1.20.1250.20">
    <property type="entry name" value="MFS general substrate transporter like domains"/>
    <property type="match status" value="1"/>
</dbReference>
<dbReference type="PROSITE" id="PS50850">
    <property type="entry name" value="MFS"/>
    <property type="match status" value="1"/>
</dbReference>
<feature type="transmembrane region" description="Helical" evidence="7">
    <location>
        <begin position="352"/>
        <end position="370"/>
    </location>
</feature>
<feature type="domain" description="Major facilitator superfamily (MFS) profile" evidence="8">
    <location>
        <begin position="1"/>
        <end position="378"/>
    </location>
</feature>
<protein>
    <submittedName>
        <fullName evidence="9">MFS transporter</fullName>
    </submittedName>
</protein>
<evidence type="ECO:0000256" key="3">
    <source>
        <dbReference type="ARBA" id="ARBA00022692"/>
    </source>
</evidence>
<keyword evidence="4 7" id="KW-1133">Transmembrane helix</keyword>
<dbReference type="GO" id="GO:0005886">
    <property type="term" value="C:plasma membrane"/>
    <property type="evidence" value="ECO:0007669"/>
    <property type="project" value="UniProtKB-SubCell"/>
</dbReference>
<dbReference type="Proteomes" id="UP000432015">
    <property type="component" value="Unassembled WGS sequence"/>
</dbReference>
<dbReference type="PANTHER" id="PTHR43124">
    <property type="entry name" value="PURINE EFFLUX PUMP PBUE"/>
    <property type="match status" value="1"/>
</dbReference>
<dbReference type="InterPro" id="IPR020846">
    <property type="entry name" value="MFS_dom"/>
</dbReference>
<evidence type="ECO:0000313" key="10">
    <source>
        <dbReference type="Proteomes" id="UP000432015"/>
    </source>
</evidence>
<feature type="transmembrane region" description="Helical" evidence="7">
    <location>
        <begin position="291"/>
        <end position="314"/>
    </location>
</feature>